<dbReference type="SUPFAM" id="SSF55729">
    <property type="entry name" value="Acyl-CoA N-acyltransferases (Nat)"/>
    <property type="match status" value="1"/>
</dbReference>
<dbReference type="PANTHER" id="PTHR43877:SF2">
    <property type="entry name" value="AMINOALKYLPHOSPHONATE N-ACETYLTRANSFERASE-RELATED"/>
    <property type="match status" value="1"/>
</dbReference>
<comment type="caution">
    <text evidence="4">The sequence shown here is derived from an EMBL/GenBank/DDBJ whole genome shotgun (WGS) entry which is preliminary data.</text>
</comment>
<evidence type="ECO:0000259" key="3">
    <source>
        <dbReference type="PROSITE" id="PS51186"/>
    </source>
</evidence>
<dbReference type="GO" id="GO:0016747">
    <property type="term" value="F:acyltransferase activity, transferring groups other than amino-acyl groups"/>
    <property type="evidence" value="ECO:0007669"/>
    <property type="project" value="InterPro"/>
</dbReference>
<dbReference type="CDD" id="cd04301">
    <property type="entry name" value="NAT_SF"/>
    <property type="match status" value="1"/>
</dbReference>
<dbReference type="PROSITE" id="PS51186">
    <property type="entry name" value="GNAT"/>
    <property type="match status" value="1"/>
</dbReference>
<feature type="domain" description="N-acetyltransferase" evidence="3">
    <location>
        <begin position="1"/>
        <end position="147"/>
    </location>
</feature>
<evidence type="ECO:0000313" key="4">
    <source>
        <dbReference type="EMBL" id="HJE52404.1"/>
    </source>
</evidence>
<proteinExistence type="predicted"/>
<dbReference type="InterPro" id="IPR000182">
    <property type="entry name" value="GNAT_dom"/>
</dbReference>
<dbReference type="Proteomes" id="UP000712713">
    <property type="component" value="Unassembled WGS sequence"/>
</dbReference>
<dbReference type="EMBL" id="DYZF01000270">
    <property type="protein sequence ID" value="HJE52404.1"/>
    <property type="molecule type" value="Genomic_DNA"/>
</dbReference>
<dbReference type="InterPro" id="IPR050832">
    <property type="entry name" value="Bact_Acetyltransf"/>
</dbReference>
<dbReference type="Gene3D" id="3.40.630.30">
    <property type="match status" value="1"/>
</dbReference>
<dbReference type="PANTHER" id="PTHR43877">
    <property type="entry name" value="AMINOALKYLPHOSPHONATE N-ACETYLTRANSFERASE-RELATED-RELATED"/>
    <property type="match status" value="1"/>
</dbReference>
<sequence>MLFRTTTPDDPAAAALLEAYFAERIASWGDATSAYRPKPADFSDGALIVAEFDGNPVGVGGIRPVEGEGMEVKHLFVSPAARGTGLGRALLRELEQRAIDLGAHRIILDTNADLAAANHLYRAEGYVEVPPFNDNPNATNWFAKDLP</sequence>
<keyword evidence="2" id="KW-0012">Acyltransferase</keyword>
<evidence type="ECO:0000256" key="1">
    <source>
        <dbReference type="ARBA" id="ARBA00022679"/>
    </source>
</evidence>
<keyword evidence="1" id="KW-0808">Transferase</keyword>
<reference evidence="4" key="1">
    <citation type="journal article" date="2021" name="PeerJ">
        <title>Extensive microbial diversity within the chicken gut microbiome revealed by metagenomics and culture.</title>
        <authorList>
            <person name="Gilroy R."/>
            <person name="Ravi A."/>
            <person name="Getino M."/>
            <person name="Pursley I."/>
            <person name="Horton D.L."/>
            <person name="Alikhan N.F."/>
            <person name="Baker D."/>
            <person name="Gharbi K."/>
            <person name="Hall N."/>
            <person name="Watson M."/>
            <person name="Adriaenssens E.M."/>
            <person name="Foster-Nyarko E."/>
            <person name="Jarju S."/>
            <person name="Secka A."/>
            <person name="Antonio M."/>
            <person name="Oren A."/>
            <person name="Chaudhuri R.R."/>
            <person name="La Ragione R."/>
            <person name="Hildebrand F."/>
            <person name="Pallen M.J."/>
        </authorList>
    </citation>
    <scope>NUCLEOTIDE SEQUENCE</scope>
    <source>
        <strain evidence="4">ChiGjej3B3-7470</strain>
    </source>
</reference>
<dbReference type="Pfam" id="PF00583">
    <property type="entry name" value="Acetyltransf_1"/>
    <property type="match status" value="1"/>
</dbReference>
<organism evidence="4 5">
    <name type="scientific">Tessaracoccus flavescens</name>
    <dbReference type="NCBI Taxonomy" id="399497"/>
    <lineage>
        <taxon>Bacteria</taxon>
        <taxon>Bacillati</taxon>
        <taxon>Actinomycetota</taxon>
        <taxon>Actinomycetes</taxon>
        <taxon>Propionibacteriales</taxon>
        <taxon>Propionibacteriaceae</taxon>
        <taxon>Tessaracoccus</taxon>
    </lineage>
</organism>
<evidence type="ECO:0000313" key="5">
    <source>
        <dbReference type="Proteomes" id="UP000712713"/>
    </source>
</evidence>
<gene>
    <name evidence="4" type="ORF">K8V15_10615</name>
</gene>
<dbReference type="AlphaFoldDB" id="A0A921ERE1"/>
<dbReference type="InterPro" id="IPR016181">
    <property type="entry name" value="Acyl_CoA_acyltransferase"/>
</dbReference>
<accession>A0A921ERE1</accession>
<name>A0A921ERE1_9ACTN</name>
<reference evidence="4" key="2">
    <citation type="submission" date="2021-09" db="EMBL/GenBank/DDBJ databases">
        <authorList>
            <person name="Gilroy R."/>
        </authorList>
    </citation>
    <scope>NUCLEOTIDE SEQUENCE</scope>
    <source>
        <strain evidence="4">ChiGjej3B3-7470</strain>
    </source>
</reference>
<evidence type="ECO:0000256" key="2">
    <source>
        <dbReference type="ARBA" id="ARBA00023315"/>
    </source>
</evidence>
<protein>
    <submittedName>
        <fullName evidence="4">GNAT family N-acetyltransferase</fullName>
    </submittedName>
</protein>